<dbReference type="Proteomes" id="UP000095746">
    <property type="component" value="Unassembled WGS sequence"/>
</dbReference>
<feature type="domain" description="RNA polymerase sigma-70 region 4" evidence="1">
    <location>
        <begin position="104"/>
        <end position="150"/>
    </location>
</feature>
<accession>A0A174C1Y2</accession>
<proteinExistence type="predicted"/>
<protein>
    <submittedName>
        <fullName evidence="2">RNA polymerase sigma factor, sigma-70 family</fullName>
    </submittedName>
</protein>
<dbReference type="GO" id="GO:0006352">
    <property type="term" value="P:DNA-templated transcription initiation"/>
    <property type="evidence" value="ECO:0007669"/>
    <property type="project" value="InterPro"/>
</dbReference>
<dbReference type="RefSeq" id="WP_021631039.1">
    <property type="nucleotide sequence ID" value="NZ_JADNAN010000052.1"/>
</dbReference>
<evidence type="ECO:0000259" key="1">
    <source>
        <dbReference type="Pfam" id="PF04545"/>
    </source>
</evidence>
<gene>
    <name evidence="2" type="ORF">ERS852411_00898</name>
</gene>
<dbReference type="AlphaFoldDB" id="A0A174C1Y2"/>
<dbReference type="GO" id="GO:0003700">
    <property type="term" value="F:DNA-binding transcription factor activity"/>
    <property type="evidence" value="ECO:0007669"/>
    <property type="project" value="InterPro"/>
</dbReference>
<dbReference type="InterPro" id="IPR013324">
    <property type="entry name" value="RNA_pol_sigma_r3/r4-like"/>
</dbReference>
<evidence type="ECO:0000313" key="3">
    <source>
        <dbReference type="Proteomes" id="UP000095746"/>
    </source>
</evidence>
<dbReference type="EMBL" id="CYZT01000039">
    <property type="protein sequence ID" value="CUO05788.1"/>
    <property type="molecule type" value="Genomic_DNA"/>
</dbReference>
<dbReference type="InterPro" id="IPR007630">
    <property type="entry name" value="RNA_pol_sigma70_r4"/>
</dbReference>
<reference evidence="2 3" key="1">
    <citation type="submission" date="2015-09" db="EMBL/GenBank/DDBJ databases">
        <authorList>
            <consortium name="Pathogen Informatics"/>
        </authorList>
    </citation>
    <scope>NUCLEOTIDE SEQUENCE [LARGE SCALE GENOMIC DNA]</scope>
    <source>
        <strain evidence="2 3">2789STDY5608854</strain>
    </source>
</reference>
<evidence type="ECO:0000313" key="2">
    <source>
        <dbReference type="EMBL" id="CUO05788.1"/>
    </source>
</evidence>
<sequence>MNTEMKNRVLELLDNYHKRARLIALLRYELAHPARVTEKDLIGAMNFAHQEGLGRPEGHISNKTLYIALNYQDRAKQLNAETFHEISAQLLELEQEQDRLNYYLSLLEPRQEQVLRKAYLEKAPQEQVARELGVSVRRVQDIKAKAIDALAEMYAFTAKLN</sequence>
<dbReference type="Pfam" id="PF04545">
    <property type="entry name" value="Sigma70_r4"/>
    <property type="match status" value="1"/>
</dbReference>
<organism evidence="2 3">
    <name type="scientific">Flavonifractor plautii</name>
    <name type="common">Fusobacterium plautii</name>
    <dbReference type="NCBI Taxonomy" id="292800"/>
    <lineage>
        <taxon>Bacteria</taxon>
        <taxon>Bacillati</taxon>
        <taxon>Bacillota</taxon>
        <taxon>Clostridia</taxon>
        <taxon>Eubacteriales</taxon>
        <taxon>Oscillospiraceae</taxon>
        <taxon>Flavonifractor</taxon>
    </lineage>
</organism>
<dbReference type="Gene3D" id="1.20.140.160">
    <property type="match status" value="1"/>
</dbReference>
<dbReference type="SUPFAM" id="SSF88659">
    <property type="entry name" value="Sigma3 and sigma4 domains of RNA polymerase sigma factors"/>
    <property type="match status" value="1"/>
</dbReference>
<name>A0A174C1Y2_FLAPL</name>